<reference evidence="2" key="1">
    <citation type="submission" date="2020-10" db="EMBL/GenBank/DDBJ databases">
        <authorList>
            <person name="Han B."/>
            <person name="Lu T."/>
            <person name="Zhao Q."/>
            <person name="Huang X."/>
            <person name="Zhao Y."/>
        </authorList>
    </citation>
    <scope>NUCLEOTIDE SEQUENCE</scope>
</reference>
<dbReference type="PANTHER" id="PTHR46481">
    <property type="entry name" value="ZINC FINGER BED DOMAIN-CONTAINING PROTEIN 4"/>
    <property type="match status" value="1"/>
</dbReference>
<dbReference type="InterPro" id="IPR052035">
    <property type="entry name" value="ZnF_BED_domain_contain"/>
</dbReference>
<feature type="compositionally biased region" description="Polar residues" evidence="1">
    <location>
        <begin position="12"/>
        <end position="23"/>
    </location>
</feature>
<dbReference type="InterPro" id="IPR012337">
    <property type="entry name" value="RNaseH-like_sf"/>
</dbReference>
<dbReference type="EMBL" id="CAJGYO010000009">
    <property type="protein sequence ID" value="CAD6254074.1"/>
    <property type="molecule type" value="Genomic_DNA"/>
</dbReference>
<dbReference type="AlphaFoldDB" id="A0A811QBF5"/>
<dbReference type="Proteomes" id="UP000604825">
    <property type="component" value="Unassembled WGS sequence"/>
</dbReference>
<accession>A0A811QBF5</accession>
<evidence type="ECO:0000256" key="1">
    <source>
        <dbReference type="SAM" id="MobiDB-lite"/>
    </source>
</evidence>
<name>A0A811QBF5_9POAL</name>
<keyword evidence="3" id="KW-1185">Reference proteome</keyword>
<dbReference type="OrthoDB" id="783864at2759"/>
<feature type="compositionally biased region" description="Basic and acidic residues" evidence="1">
    <location>
        <begin position="29"/>
        <end position="48"/>
    </location>
</feature>
<protein>
    <submittedName>
        <fullName evidence="2">Uncharacterized protein</fullName>
    </submittedName>
</protein>
<gene>
    <name evidence="2" type="ORF">NCGR_LOCUS37683</name>
</gene>
<evidence type="ECO:0000313" key="3">
    <source>
        <dbReference type="Proteomes" id="UP000604825"/>
    </source>
</evidence>
<dbReference type="PANTHER" id="PTHR46481:SF7">
    <property type="entry name" value="ZINC FINGER BED DOMAIN-CONTAINING PROTEIN RICESLEEPER 2-LIKE"/>
    <property type="match status" value="1"/>
</dbReference>
<sequence>MGDTDETVAYEINQTQETETGVSATGVVDVDKEQQQTKDGEKVDEESKKRKPMALRSDVSDSFSKAKLDNGEERAKCKWCTKLFHCGSRTNAHFIDNDWNLQKKIIGFFLVKGHRGEDIGRSLENCLAEWGIDKVFTITVDNSSANNNAIKYMRRVLNESKGCFVEGEYLHMRCAAHIINLIVGDGLKEIDKSIQHVHALC</sequence>
<dbReference type="SUPFAM" id="SSF53098">
    <property type="entry name" value="Ribonuclease H-like"/>
    <property type="match status" value="1"/>
</dbReference>
<evidence type="ECO:0000313" key="2">
    <source>
        <dbReference type="EMBL" id="CAD6254074.1"/>
    </source>
</evidence>
<feature type="region of interest" description="Disordered" evidence="1">
    <location>
        <begin position="1"/>
        <end position="58"/>
    </location>
</feature>
<comment type="caution">
    <text evidence="2">The sequence shown here is derived from an EMBL/GenBank/DDBJ whole genome shotgun (WGS) entry which is preliminary data.</text>
</comment>
<proteinExistence type="predicted"/>
<organism evidence="2 3">
    <name type="scientific">Miscanthus lutarioriparius</name>
    <dbReference type="NCBI Taxonomy" id="422564"/>
    <lineage>
        <taxon>Eukaryota</taxon>
        <taxon>Viridiplantae</taxon>
        <taxon>Streptophyta</taxon>
        <taxon>Embryophyta</taxon>
        <taxon>Tracheophyta</taxon>
        <taxon>Spermatophyta</taxon>
        <taxon>Magnoliopsida</taxon>
        <taxon>Liliopsida</taxon>
        <taxon>Poales</taxon>
        <taxon>Poaceae</taxon>
        <taxon>PACMAD clade</taxon>
        <taxon>Panicoideae</taxon>
        <taxon>Andropogonodae</taxon>
        <taxon>Andropogoneae</taxon>
        <taxon>Saccharinae</taxon>
        <taxon>Miscanthus</taxon>
    </lineage>
</organism>